<dbReference type="EMBL" id="JAJFZP010000008">
    <property type="protein sequence ID" value="MCC3269750.1"/>
    <property type="molecule type" value="Genomic_DNA"/>
</dbReference>
<feature type="transmembrane region" description="Helical" evidence="6">
    <location>
        <begin position="1515"/>
        <end position="1534"/>
    </location>
</feature>
<protein>
    <submittedName>
        <fullName evidence="8">DUF5979 domain-containing protein</fullName>
    </submittedName>
</protein>
<keyword evidence="2" id="KW-0964">Secreted</keyword>
<dbReference type="Pfam" id="PF19407">
    <property type="entry name" value="DUF5979"/>
    <property type="match status" value="11"/>
</dbReference>
<evidence type="ECO:0000256" key="3">
    <source>
        <dbReference type="ARBA" id="ARBA00022729"/>
    </source>
</evidence>
<dbReference type="NCBIfam" id="TIGR01167">
    <property type="entry name" value="LPXTG_anchor"/>
    <property type="match status" value="1"/>
</dbReference>
<dbReference type="InterPro" id="IPR013552">
    <property type="entry name" value="Thioester_dom"/>
</dbReference>
<dbReference type="Pfam" id="PF00746">
    <property type="entry name" value="Gram_pos_anchor"/>
    <property type="match status" value="1"/>
</dbReference>
<name>A0A9X1M2K1_9MICC</name>
<evidence type="ECO:0000313" key="9">
    <source>
        <dbReference type="Proteomes" id="UP001139264"/>
    </source>
</evidence>
<keyword evidence="3" id="KW-0732">Signal</keyword>
<evidence type="ECO:0000256" key="5">
    <source>
        <dbReference type="SAM" id="MobiDB-lite"/>
    </source>
</evidence>
<evidence type="ECO:0000256" key="6">
    <source>
        <dbReference type="SAM" id="Phobius"/>
    </source>
</evidence>
<evidence type="ECO:0000256" key="2">
    <source>
        <dbReference type="ARBA" id="ARBA00022525"/>
    </source>
</evidence>
<reference evidence="8" key="1">
    <citation type="submission" date="2021-10" db="EMBL/GenBank/DDBJ databases">
        <title>Novel species in genus Arthrobacter.</title>
        <authorList>
            <person name="Liu Y."/>
        </authorList>
    </citation>
    <scope>NUCLEOTIDE SEQUENCE</scope>
    <source>
        <strain evidence="8">Zg-Y809</strain>
    </source>
</reference>
<feature type="region of interest" description="Disordered" evidence="5">
    <location>
        <begin position="1"/>
        <end position="21"/>
    </location>
</feature>
<dbReference type="Pfam" id="PF08341">
    <property type="entry name" value="TED"/>
    <property type="match status" value="1"/>
</dbReference>
<sequence length="1550" mass="154580">MSDQPHPSRSRRLSDPLPPSARRRSRWGILLAALLSLMFFVPMAGPANAAVDPEPPRGPAPASDAGTDIVITSLGEGRRNISGYLPPLGATWPIDTYPTSRPAGYETENVGFAGVINTQEVGGTTTAQMYCIDLRTSTRVGIGYENGTWDESNVPNIGYVNRILNTYYPSTNLPAGVTNNNDKAAAVQAAIWFFTDGYVVNRTNNLYSTVASIVNDTIAAGPLDEPDAPDISITPATAEAAVTGVAGPYTVTSEADEITVTTDEGFGLFADEAGTVPLTNPVASGTQVWVRSEDGGTGPAAISARAVVTVPTGSVYLYDGATSGVDAAQKLILADTRDLSSAASATATFYEVGALTVTKSIEGPAAGSQGAVVISIDCGPGYQFTFNIDAETTGASSETFTDIPAGTACTITEPTNGTTASVQVSTTIVPTAVTIPSGSTATATVTDTYTFTPGTLVVTKTNTGEADGAQGEVTISVVCTLDGATTVLDTTITIPAGTLTPEPAEFPGLAAGTICAVTETARGETTAVSVEVAGEGTVTIPAAGSVTAALTNTYTFTPGTLAVRKDIAGTGAGRQGVVTLQVTCSSGLNQTITIPAGTTQTTTEEFTGLPAGTTCTVTETADGATTEVSVTTVVDPAGGAVTVPAGDGVEVTFTDTYTVNPGALVVNKAIAGVAAGQQGDVTLQVTCTLESAVVAEGTFTVTAGTTGTVPAGTLTGIPEGASCAVTEPVTGESAEIGVVVDLPDSVTITAGATATATVTDTYSENPGTLIVTKVITGEAAGNQDAVEVDVLCTLAGETVFFETSQIPAGQTGEVGAQFLNIPSGASCAITEPITGATEVVQVSSELPAAVTITPGGTESATVTNTYTFAPGTLTVTKSITGEAAGEQGEVILEVQCGPDGSVLSETVTIPAGSTGDVSTTFEDLPAGTECTVTEPTSGATETVQVSTVLPDPVTIPAAGGSEATVTNTYTFAPGTLTVTKAFAGEAAGEQGEVVLQVLCGPDGSVLSEMVTIPGGSTGEVPTTFGDLPAGTECTVTEPTSGATETVLVSTVLPDPVTIPAGGGSEATVTNTYTYAPGTLTVSKVITGEAAGEQGEVVLRVQCGPDGSVLDTTVTIPAGSTDPESATFEDLPTGTECTVTEPTSGATETILVSTELPDPVTIPVGGGSEAAVTNTYTFAPGTLTVNKTITGEAAGQQGEIVLRVQCGPDGSVLDETVTIPAGSTDPEGATFGDLPTGTECTVTEPTSGATETILVSTELPDPVTIPAAGGSEAAVTNTYTFAPGTLTVTKAFAGDAAGQQGEVVLQVLCGPDGSVLSETVTIPAGTEDNVTTTFEDLPAGTECTVTEPTSGATETVLVSTVLPEPVTVVGAQTVTATVTNTYTLAPGTLTVTKVITGDASGAQGEVVLRVMCGPDGTVLDETVTIPAGTTGGVSTGFSDLPTGTECTVTEPVSGATSTVNVAADLPDPVMIPAGGGAEAIVTNTYSSVVAPTPKPTPAPVKPARPDLPSTGANGTVGFLAAGAGLLLVGGLAMAASRRKANSAEDDSSHQQ</sequence>
<dbReference type="RefSeq" id="WP_227908128.1">
    <property type="nucleotide sequence ID" value="NZ_CP095461.1"/>
</dbReference>
<gene>
    <name evidence="8" type="ORF">LJ751_10285</name>
</gene>
<dbReference type="InterPro" id="IPR046022">
    <property type="entry name" value="DUF5979"/>
</dbReference>
<keyword evidence="1" id="KW-0134">Cell wall</keyword>
<keyword evidence="4" id="KW-0572">Peptidoglycan-anchor</keyword>
<proteinExistence type="predicted"/>
<organism evidence="8 9">
    <name type="scientific">Arthrobacter gengyunqii</name>
    <dbReference type="NCBI Taxonomy" id="2886940"/>
    <lineage>
        <taxon>Bacteria</taxon>
        <taxon>Bacillati</taxon>
        <taxon>Actinomycetota</taxon>
        <taxon>Actinomycetes</taxon>
        <taxon>Micrococcales</taxon>
        <taxon>Micrococcaceae</taxon>
        <taxon>Arthrobacter</taxon>
    </lineage>
</organism>
<dbReference type="InterPro" id="IPR019931">
    <property type="entry name" value="LPXTG_anchor"/>
</dbReference>
<keyword evidence="6" id="KW-0812">Transmembrane</keyword>
<comment type="caution">
    <text evidence="8">The sequence shown here is derived from an EMBL/GenBank/DDBJ whole genome shotgun (WGS) entry which is preliminary data.</text>
</comment>
<evidence type="ECO:0000256" key="4">
    <source>
        <dbReference type="ARBA" id="ARBA00023088"/>
    </source>
</evidence>
<feature type="domain" description="Gram-positive cocci surface proteins LPxTG" evidence="7">
    <location>
        <begin position="1506"/>
        <end position="1544"/>
    </location>
</feature>
<keyword evidence="6" id="KW-1133">Transmembrane helix</keyword>
<evidence type="ECO:0000259" key="7">
    <source>
        <dbReference type="PROSITE" id="PS50847"/>
    </source>
</evidence>
<evidence type="ECO:0000313" key="8">
    <source>
        <dbReference type="EMBL" id="MCC3269750.1"/>
    </source>
</evidence>
<keyword evidence="6" id="KW-0472">Membrane</keyword>
<dbReference type="Proteomes" id="UP001139264">
    <property type="component" value="Unassembled WGS sequence"/>
</dbReference>
<evidence type="ECO:0000256" key="1">
    <source>
        <dbReference type="ARBA" id="ARBA00022512"/>
    </source>
</evidence>
<accession>A0A9X1M2K1</accession>
<dbReference type="PROSITE" id="PS50847">
    <property type="entry name" value="GRAM_POS_ANCHORING"/>
    <property type="match status" value="1"/>
</dbReference>